<feature type="compositionally biased region" description="Low complexity" evidence="2">
    <location>
        <begin position="689"/>
        <end position="711"/>
    </location>
</feature>
<comment type="similarity">
    <text evidence="1">Belongs to the UPF0507 family.</text>
</comment>
<dbReference type="SUPFAM" id="SSF109993">
    <property type="entry name" value="VPS9 domain"/>
    <property type="match status" value="1"/>
</dbReference>
<keyword evidence="5" id="KW-1185">Reference proteome</keyword>
<proteinExistence type="inferred from homology"/>
<evidence type="ECO:0000259" key="3">
    <source>
        <dbReference type="PROSITE" id="PS51205"/>
    </source>
</evidence>
<feature type="compositionally biased region" description="Low complexity" evidence="2">
    <location>
        <begin position="39"/>
        <end position="53"/>
    </location>
</feature>
<feature type="region of interest" description="Disordered" evidence="2">
    <location>
        <begin position="724"/>
        <end position="743"/>
    </location>
</feature>
<feature type="compositionally biased region" description="Polar residues" evidence="2">
    <location>
        <begin position="18"/>
        <end position="38"/>
    </location>
</feature>
<dbReference type="GO" id="GO:0005085">
    <property type="term" value="F:guanyl-nucleotide exchange factor activity"/>
    <property type="evidence" value="ECO:0007669"/>
    <property type="project" value="TreeGrafter"/>
</dbReference>
<dbReference type="Proteomes" id="UP000242146">
    <property type="component" value="Unassembled WGS sequence"/>
</dbReference>
<feature type="compositionally biased region" description="Pro residues" evidence="2">
    <location>
        <begin position="536"/>
        <end position="545"/>
    </location>
</feature>
<organism evidence="4 5">
    <name type="scientific">Hesseltinella vesiculosa</name>
    <dbReference type="NCBI Taxonomy" id="101127"/>
    <lineage>
        <taxon>Eukaryota</taxon>
        <taxon>Fungi</taxon>
        <taxon>Fungi incertae sedis</taxon>
        <taxon>Mucoromycota</taxon>
        <taxon>Mucoromycotina</taxon>
        <taxon>Mucoromycetes</taxon>
        <taxon>Mucorales</taxon>
        <taxon>Cunninghamellaceae</taxon>
        <taxon>Hesseltinella</taxon>
    </lineage>
</organism>
<feature type="compositionally biased region" description="Low complexity" evidence="2">
    <location>
        <begin position="521"/>
        <end position="535"/>
    </location>
</feature>
<feature type="region of interest" description="Disordered" evidence="2">
    <location>
        <begin position="1"/>
        <end position="67"/>
    </location>
</feature>
<evidence type="ECO:0000256" key="2">
    <source>
        <dbReference type="SAM" id="MobiDB-lite"/>
    </source>
</evidence>
<feature type="compositionally biased region" description="Pro residues" evidence="2">
    <location>
        <begin position="771"/>
        <end position="781"/>
    </location>
</feature>
<name>A0A1X2G708_9FUNG</name>
<dbReference type="GO" id="GO:0045022">
    <property type="term" value="P:early endosome to late endosome transport"/>
    <property type="evidence" value="ECO:0007669"/>
    <property type="project" value="TreeGrafter"/>
</dbReference>
<feature type="compositionally biased region" description="Low complexity" evidence="2">
    <location>
        <begin position="639"/>
        <end position="652"/>
    </location>
</feature>
<dbReference type="PANTHER" id="PTHR24170:SF1">
    <property type="entry name" value="DOMAIN PROTEIN, PUTATIVE (AFU_ORTHOLOGUE AFUA_1G09870)-RELATED"/>
    <property type="match status" value="1"/>
</dbReference>
<sequence>MSLSFPFSLGNAKKKRQSIQSPLRDQRFPTLSSIVQPKNTPNPSPTSSSSSNSLAIPNIPQPPPESLDLEELEDNRFYTCLRSHYNSLFIRSSVVCIPHSTSLQPILISKESIETHCFNASPYYRGQYQSLNGKVISIDQPLITTISGFKEHRLVHILTEEWVYIGNKKIRVFLVQKPLEGDAVLPSTHKDAIAIPATRNIQTDLEFLNMFPENAEALQELQIAVQEFVDTYVYIRGFNNYTVEKIQHIFAKTHKTIRQSNKRIRDACRVQADYDHYLELVENVVMGYLHEKIWIHSLWSSLMPQDTYLRALCQCYTQSTVTLRCYALSYPISEMPLSSFQSAITCLQRTDTDLASTYPLAYTPLEKLHCLKTTLDLITKAVDDYTKELTSGESFVTTDDMIPLLAYVLTHAQLSRLVSLAFYMEHFRLSHVERQELSFALATLKTAIGFLRGDPLSLMESGSGPSSVSSCSTTSTIVSPKLQSYRTRSTSFGSPITSPSLPHQVQQHHPRPFSPHHPLHHGSPSSPHATARTVTPPLPPLPASPPATHTLRTPKSTTPLRHRKSQSADIQNLIDEWPSTLSLDEAVVSDMVSDHPMDRSRQSPALLARAPIALHHQQQQSRHSLDIPKDWLLHEDRPTTSSSTSSIGSQSTPDLLASHSTKSLGLSQPLISTTLPTFSNSTPLPPSHTPTALSTSSLPSSSTTSCLLGSPHKPASTPGRLYPSNDDHHPHHAVLSSSMTPTPRFANGRDDLDAKVLGRSFSTSTVKPPKRIPPPLRPPPQVINLPDHVSVDLPTSPNRRPASICIDTRSMRQYQPPSSDNQEELGDFLLGLQKVSGDIIGERSGEVRMF</sequence>
<dbReference type="GO" id="GO:0030133">
    <property type="term" value="C:transport vesicle"/>
    <property type="evidence" value="ECO:0007669"/>
    <property type="project" value="TreeGrafter"/>
</dbReference>
<dbReference type="EMBL" id="MCGT01000036">
    <property type="protein sequence ID" value="ORX46747.1"/>
    <property type="molecule type" value="Genomic_DNA"/>
</dbReference>
<dbReference type="PANTHER" id="PTHR24170">
    <property type="entry name" value="ANKYRIN REPEAT DOMAIN-CONTAINING PROTEIN 27"/>
    <property type="match status" value="1"/>
</dbReference>
<dbReference type="Pfam" id="PF02204">
    <property type="entry name" value="VPS9"/>
    <property type="match status" value="1"/>
</dbReference>
<dbReference type="GO" id="GO:0005886">
    <property type="term" value="C:plasma membrane"/>
    <property type="evidence" value="ECO:0007669"/>
    <property type="project" value="TreeGrafter"/>
</dbReference>
<dbReference type="InterPro" id="IPR051248">
    <property type="entry name" value="UPF0507/Ank_repeat_27"/>
</dbReference>
<dbReference type="PROSITE" id="PS51205">
    <property type="entry name" value="VPS9"/>
    <property type="match status" value="1"/>
</dbReference>
<dbReference type="Gene3D" id="1.20.1050.80">
    <property type="entry name" value="VPS9 domain"/>
    <property type="match status" value="1"/>
</dbReference>
<feature type="region of interest" description="Disordered" evidence="2">
    <location>
        <begin position="635"/>
        <end position="661"/>
    </location>
</feature>
<evidence type="ECO:0000256" key="1">
    <source>
        <dbReference type="ARBA" id="ARBA00007428"/>
    </source>
</evidence>
<dbReference type="GO" id="GO:0005770">
    <property type="term" value="C:late endosome"/>
    <property type="evidence" value="ECO:0007669"/>
    <property type="project" value="TreeGrafter"/>
</dbReference>
<feature type="domain" description="VPS9" evidence="3">
    <location>
        <begin position="303"/>
        <end position="460"/>
    </location>
</feature>
<evidence type="ECO:0000313" key="5">
    <source>
        <dbReference type="Proteomes" id="UP000242146"/>
    </source>
</evidence>
<dbReference type="AlphaFoldDB" id="A0A1X2G708"/>
<dbReference type="OrthoDB" id="411646at2759"/>
<dbReference type="STRING" id="101127.A0A1X2G708"/>
<dbReference type="GO" id="GO:0000149">
    <property type="term" value="F:SNARE binding"/>
    <property type="evidence" value="ECO:0007669"/>
    <property type="project" value="TreeGrafter"/>
</dbReference>
<comment type="caution">
    <text evidence="4">The sequence shown here is derived from an EMBL/GenBank/DDBJ whole genome shotgun (WGS) entry which is preliminary data.</text>
</comment>
<accession>A0A1X2G708</accession>
<protein>
    <recommendedName>
        <fullName evidence="3">VPS9 domain-containing protein</fullName>
    </recommendedName>
</protein>
<reference evidence="4 5" key="1">
    <citation type="submission" date="2016-07" db="EMBL/GenBank/DDBJ databases">
        <title>Pervasive Adenine N6-methylation of Active Genes in Fungi.</title>
        <authorList>
            <consortium name="DOE Joint Genome Institute"/>
            <person name="Mondo S.J."/>
            <person name="Dannebaum R.O."/>
            <person name="Kuo R.C."/>
            <person name="Labutti K."/>
            <person name="Haridas S."/>
            <person name="Kuo A."/>
            <person name="Salamov A."/>
            <person name="Ahrendt S.R."/>
            <person name="Lipzen A."/>
            <person name="Sullivan W."/>
            <person name="Andreopoulos W.B."/>
            <person name="Clum A."/>
            <person name="Lindquist E."/>
            <person name="Daum C."/>
            <person name="Ramamoorthy G.K."/>
            <person name="Gryganskyi A."/>
            <person name="Culley D."/>
            <person name="Magnuson J.K."/>
            <person name="James T.Y."/>
            <person name="O'Malley M.A."/>
            <person name="Stajich J.E."/>
            <person name="Spatafora J.W."/>
            <person name="Visel A."/>
            <person name="Grigoriev I.V."/>
        </authorList>
    </citation>
    <scope>NUCLEOTIDE SEQUENCE [LARGE SCALE GENOMIC DNA]</scope>
    <source>
        <strain evidence="4 5">NRRL 3301</strain>
    </source>
</reference>
<feature type="region of interest" description="Disordered" evidence="2">
    <location>
        <begin position="485"/>
        <end position="567"/>
    </location>
</feature>
<dbReference type="InterPro" id="IPR003123">
    <property type="entry name" value="VPS9"/>
</dbReference>
<dbReference type="GO" id="GO:0005769">
    <property type="term" value="C:early endosome"/>
    <property type="evidence" value="ECO:0007669"/>
    <property type="project" value="TreeGrafter"/>
</dbReference>
<dbReference type="InterPro" id="IPR037191">
    <property type="entry name" value="VPS9_dom_sf"/>
</dbReference>
<feature type="region of interest" description="Disordered" evidence="2">
    <location>
        <begin position="763"/>
        <end position="784"/>
    </location>
</feature>
<feature type="region of interest" description="Disordered" evidence="2">
    <location>
        <begin position="677"/>
        <end position="718"/>
    </location>
</feature>
<feature type="compositionally biased region" description="Polar residues" evidence="2">
    <location>
        <begin position="485"/>
        <end position="505"/>
    </location>
</feature>
<dbReference type="GO" id="GO:0097422">
    <property type="term" value="C:tubular endosome"/>
    <property type="evidence" value="ECO:0007669"/>
    <property type="project" value="TreeGrafter"/>
</dbReference>
<dbReference type="SMART" id="SM00167">
    <property type="entry name" value="VPS9"/>
    <property type="match status" value="1"/>
</dbReference>
<gene>
    <name evidence="4" type="ORF">DM01DRAFT_1339406</name>
</gene>
<evidence type="ECO:0000313" key="4">
    <source>
        <dbReference type="EMBL" id="ORX46747.1"/>
    </source>
</evidence>